<dbReference type="InterPro" id="IPR005674">
    <property type="entry name" value="CocE/Ser_esterase"/>
</dbReference>
<sequence length="583" mass="62598">MTERTIWARRLSEDPAGLLALNAPPGETGQVQPTGQASTLQVPPMAGLYIAPEETDLPVVARALETGDTSGLPPALASEVDEARRVTRFSKVRVPGAGGDALDAVQWIHGDGTPRPAIIMPSPWADMGWLAYAVQGMRFATKGYDVLAYSARGFGQSEGEVEVAGEADIQDGVEALNYFTGALGQEPTKVGFLGDSYGSGISQIVAAQDSRVDAVVAMSTWGDLATAFYENRTRHLASVAALLGAAKNARLSKRTQEIFDLVLAGADIDDILLWAEDRSPLTHIDALNARRVPILFAQAWHETLFPSNQTLEMFNRLEGPKRLLFSVGDHSGPEMSGMIGLPNRIWSAANRWFDHFLREEDNGTGNDSEVVSQIMWSRALETHPDWAAVTQDTRKLYLSSPAEGGGDGQLTEAESAGWERAFQVGTHTLAEVADTVIWTGLAEMLGRPKVYATPDIPRSDALVWSAPATSERLRLHGIPKLHLTVTSSTREATFIAYLLDAGADGNAHIITHAPFTAPAATIGGSGTVDLELQATGYDIRAGRRLMLVIDSKDAFYSDTNEAPHTLTVSSPAGDASYLELPLG</sequence>
<dbReference type="InterPro" id="IPR050261">
    <property type="entry name" value="FrsA_esterase"/>
</dbReference>
<proteinExistence type="inferred from homology"/>
<evidence type="ECO:0000256" key="2">
    <source>
        <dbReference type="ARBA" id="ARBA00022801"/>
    </source>
</evidence>
<dbReference type="AlphaFoldDB" id="A0A7U9L372"/>
<dbReference type="Pfam" id="PF08530">
    <property type="entry name" value="PepX_C"/>
    <property type="match status" value="1"/>
</dbReference>
<feature type="domain" description="Xaa-Pro dipeptidyl-peptidase C-terminal" evidence="3">
    <location>
        <begin position="350"/>
        <end position="579"/>
    </location>
</feature>
<dbReference type="SUPFAM" id="SSF53474">
    <property type="entry name" value="alpha/beta-Hydrolases"/>
    <property type="match status" value="1"/>
</dbReference>
<keyword evidence="4" id="KW-0067">ATP-binding</keyword>
<dbReference type="GO" id="GO:0008239">
    <property type="term" value="F:dipeptidyl-peptidase activity"/>
    <property type="evidence" value="ECO:0007669"/>
    <property type="project" value="InterPro"/>
</dbReference>
<dbReference type="InterPro" id="IPR029058">
    <property type="entry name" value="AB_hydrolase_fold"/>
</dbReference>
<dbReference type="PANTHER" id="PTHR22946:SF9">
    <property type="entry name" value="POLYKETIDE TRANSFERASE AF380"/>
    <property type="match status" value="1"/>
</dbReference>
<dbReference type="InterPro" id="IPR008979">
    <property type="entry name" value="Galactose-bd-like_sf"/>
</dbReference>
<dbReference type="Proteomes" id="UP000287830">
    <property type="component" value="Unassembled WGS sequence"/>
</dbReference>
<dbReference type="SMART" id="SM00939">
    <property type="entry name" value="PepX_C"/>
    <property type="match status" value="1"/>
</dbReference>
<keyword evidence="4" id="KW-0547">Nucleotide-binding</keyword>
<dbReference type="NCBIfam" id="TIGR00976">
    <property type="entry name" value="CocE_NonD"/>
    <property type="match status" value="1"/>
</dbReference>
<name>A0A7U9L372_9ACTN</name>
<organism evidence="4 5">
    <name type="scientific">Streptomyces chrestomyceticus JCM 4735</name>
    <dbReference type="NCBI Taxonomy" id="1306181"/>
    <lineage>
        <taxon>Bacteria</taxon>
        <taxon>Bacillati</taxon>
        <taxon>Actinomycetota</taxon>
        <taxon>Actinomycetes</taxon>
        <taxon>Kitasatosporales</taxon>
        <taxon>Streptomycetaceae</taxon>
        <taxon>Streptomyces</taxon>
    </lineage>
</organism>
<dbReference type="SUPFAM" id="SSF49785">
    <property type="entry name" value="Galactose-binding domain-like"/>
    <property type="match status" value="1"/>
</dbReference>
<evidence type="ECO:0000259" key="3">
    <source>
        <dbReference type="SMART" id="SM00939"/>
    </source>
</evidence>
<comment type="caution">
    <text evidence="4">The sequence shown here is derived from an EMBL/GenBank/DDBJ whole genome shotgun (WGS) entry which is preliminary data.</text>
</comment>
<dbReference type="PANTHER" id="PTHR22946">
    <property type="entry name" value="DIENELACTONE HYDROLASE DOMAIN-CONTAINING PROTEIN-RELATED"/>
    <property type="match status" value="1"/>
</dbReference>
<evidence type="ECO:0000313" key="4">
    <source>
        <dbReference type="EMBL" id="GCD39553.1"/>
    </source>
</evidence>
<keyword evidence="2" id="KW-0378">Hydrolase</keyword>
<dbReference type="OrthoDB" id="3276960at2"/>
<accession>A0A7U9L372</accession>
<gene>
    <name evidence="4" type="ORF">OEIGOIKO_07409</name>
</gene>
<evidence type="ECO:0000313" key="5">
    <source>
        <dbReference type="Proteomes" id="UP000287830"/>
    </source>
</evidence>
<protein>
    <submittedName>
        <fullName evidence="4">ABC transporter ATP-binding protein</fullName>
    </submittedName>
</protein>
<dbReference type="RefSeq" id="WP_125048474.1">
    <property type="nucleotide sequence ID" value="NZ_BHZC01000001.1"/>
</dbReference>
<evidence type="ECO:0000256" key="1">
    <source>
        <dbReference type="ARBA" id="ARBA00008645"/>
    </source>
</evidence>
<dbReference type="GeneID" id="95626071"/>
<dbReference type="InterPro" id="IPR013736">
    <property type="entry name" value="Xaa-Pro_dipept_C"/>
</dbReference>
<dbReference type="GO" id="GO:0005524">
    <property type="term" value="F:ATP binding"/>
    <property type="evidence" value="ECO:0007669"/>
    <property type="project" value="UniProtKB-KW"/>
</dbReference>
<comment type="similarity">
    <text evidence="1">Belongs to the AB hydrolase superfamily.</text>
</comment>
<dbReference type="EMBL" id="BHZC01000001">
    <property type="protein sequence ID" value="GCD39553.1"/>
    <property type="molecule type" value="Genomic_DNA"/>
</dbReference>
<dbReference type="Gene3D" id="3.40.50.1820">
    <property type="entry name" value="alpha/beta hydrolase"/>
    <property type="match status" value="1"/>
</dbReference>
<dbReference type="GO" id="GO:0052689">
    <property type="term" value="F:carboxylic ester hydrolase activity"/>
    <property type="evidence" value="ECO:0007669"/>
    <property type="project" value="UniProtKB-ARBA"/>
</dbReference>
<dbReference type="InterPro" id="IPR000383">
    <property type="entry name" value="Xaa-Pro-like_dom"/>
</dbReference>
<dbReference type="Pfam" id="PF02129">
    <property type="entry name" value="Peptidase_S15"/>
    <property type="match status" value="1"/>
</dbReference>
<reference evidence="4 5" key="1">
    <citation type="submission" date="2018-11" db="EMBL/GenBank/DDBJ databases">
        <title>Whole genome sequence of Streptomyces chrestomyceticus NBRC 13444(T).</title>
        <authorList>
            <person name="Komaki H."/>
            <person name="Tamura T."/>
        </authorList>
    </citation>
    <scope>NUCLEOTIDE SEQUENCE [LARGE SCALE GENOMIC DNA]</scope>
    <source>
        <strain evidence="4 5">NBRC 13444</strain>
    </source>
</reference>
<dbReference type="Gene3D" id="2.60.120.260">
    <property type="entry name" value="Galactose-binding domain-like"/>
    <property type="match status" value="1"/>
</dbReference>